<name>A0AAD8Q2H5_LOLMU</name>
<comment type="caution">
    <text evidence="3">The sequence shown here is derived from an EMBL/GenBank/DDBJ whole genome shotgun (WGS) entry which is preliminary data.</text>
</comment>
<dbReference type="AlphaFoldDB" id="A0AAD8Q2H5"/>
<dbReference type="EMBL" id="JAUUTY010000697">
    <property type="protein sequence ID" value="KAK1594664.1"/>
    <property type="molecule type" value="Genomic_DNA"/>
</dbReference>
<evidence type="ECO:0000313" key="5">
    <source>
        <dbReference type="Proteomes" id="UP001231189"/>
    </source>
</evidence>
<dbReference type="PROSITE" id="PS50181">
    <property type="entry name" value="FBOX"/>
    <property type="match status" value="1"/>
</dbReference>
<evidence type="ECO:0000313" key="3">
    <source>
        <dbReference type="EMBL" id="KAK1594661.1"/>
    </source>
</evidence>
<evidence type="ECO:0000256" key="1">
    <source>
        <dbReference type="SAM" id="MobiDB-lite"/>
    </source>
</evidence>
<dbReference type="SMART" id="SM00256">
    <property type="entry name" value="FBOX"/>
    <property type="match status" value="1"/>
</dbReference>
<sequence length="822" mass="90074">MAAAAEPFASIPVDILQEILLQLPSSVSLVRAALVSKQWGGIISNTDFLDRYRKLHPSSPLLGIFSSERPFGLPGFSLMDSVRSDTDLKAVERGADFLLAELEQDPSWRIRDSRNGHLLLCRPGESDGDSFSIYNPISRRLVTIPVDRPHDRVAYFADCLLVDAAASFRVVSVQQHQGRIRAVDYDPHKLQWRFSNWESPWALDRPSKLKSWALEPMHAAGLIFWAYGASLALVLDCSSMKFSVCSIPVSIRSSYAIGEIEDGVGCLVCLDDVTNDTTNGSFKVWLLNTSGGTITWEMSGDKITVTELLGEEARVRQVVSVTNGLALLSYDDRYDQFVIDLKNRSLHDEIGFRGQAYPYQMPWPPRALLSLRDICQEEAQPVQLVLPVDFAPALDDVDVAAPVDDVGLAAPLDDVDLAAQIDDVAYTEEPSDVVWGPLDVCSSKHAMASQPDKSAGTVKDAVRLMETKAADTPAPSADLVGGIPQSSEVISIKPRYDEVLHSARDVPPEQKDQGHIILSDSHVNADVQELVELGEVHMKLVIEFYSKAKAMLQATSAVRDVMVEHPNSSAPPEGTCKGHVTAYEADNLVGPVEDVVHLMETKATETAAASAALVEAGMTHSSEAISRKQKFEEEAQHLAVPIDGVELAAPIDDVDLTAWIDNVAYTGGELVVDLRPLHLRVTEHVMAAEADNLVGTVIDGVSLMEPKAAETTAPSANFAEEKTPSSEAVCREQRCEEEVQLECLQEILPLLQTSADEKVDLDALFNHAANRSNIVTDQPNAPKMMSLKAIMEQGPEHQREQVRRSKRERQLNARFSGPDWST</sequence>
<dbReference type="PANTHER" id="PTHR33207">
    <property type="entry name" value="F-BOX DOMAIN CONTAINING PROTEIN-RELATED"/>
    <property type="match status" value="1"/>
</dbReference>
<protein>
    <recommendedName>
        <fullName evidence="2">F-box domain-containing protein</fullName>
    </recommendedName>
</protein>
<reference evidence="3" key="1">
    <citation type="submission" date="2023-07" db="EMBL/GenBank/DDBJ databases">
        <title>A chromosome-level genome assembly of Lolium multiflorum.</title>
        <authorList>
            <person name="Chen Y."/>
            <person name="Copetti D."/>
            <person name="Kolliker R."/>
            <person name="Studer B."/>
        </authorList>
    </citation>
    <scope>NUCLEOTIDE SEQUENCE</scope>
    <source>
        <strain evidence="3">02402/16</strain>
        <tissue evidence="3">Leaf</tissue>
    </source>
</reference>
<accession>A0AAD8Q2H5</accession>
<proteinExistence type="predicted"/>
<dbReference type="EMBL" id="JAUUTY010000697">
    <property type="protein sequence ID" value="KAK1594661.1"/>
    <property type="molecule type" value="Genomic_DNA"/>
</dbReference>
<feature type="region of interest" description="Disordered" evidence="1">
    <location>
        <begin position="792"/>
        <end position="822"/>
    </location>
</feature>
<evidence type="ECO:0000259" key="2">
    <source>
        <dbReference type="PROSITE" id="PS50181"/>
    </source>
</evidence>
<dbReference type="Proteomes" id="UP001231189">
    <property type="component" value="Unassembled WGS sequence"/>
</dbReference>
<dbReference type="InterPro" id="IPR001810">
    <property type="entry name" value="F-box_dom"/>
</dbReference>
<dbReference type="SUPFAM" id="SSF81383">
    <property type="entry name" value="F-box domain"/>
    <property type="match status" value="1"/>
</dbReference>
<dbReference type="Pfam" id="PF12937">
    <property type="entry name" value="F-box-like"/>
    <property type="match status" value="1"/>
</dbReference>
<gene>
    <name evidence="3" type="ORF">QYE76_008233</name>
    <name evidence="4" type="ORF">QYE76_008236</name>
</gene>
<feature type="compositionally biased region" description="Basic and acidic residues" evidence="1">
    <location>
        <begin position="794"/>
        <end position="811"/>
    </location>
</feature>
<organism evidence="3 5">
    <name type="scientific">Lolium multiflorum</name>
    <name type="common">Italian ryegrass</name>
    <name type="synonym">Lolium perenne subsp. multiflorum</name>
    <dbReference type="NCBI Taxonomy" id="4521"/>
    <lineage>
        <taxon>Eukaryota</taxon>
        <taxon>Viridiplantae</taxon>
        <taxon>Streptophyta</taxon>
        <taxon>Embryophyta</taxon>
        <taxon>Tracheophyta</taxon>
        <taxon>Spermatophyta</taxon>
        <taxon>Magnoliopsida</taxon>
        <taxon>Liliopsida</taxon>
        <taxon>Poales</taxon>
        <taxon>Poaceae</taxon>
        <taxon>BOP clade</taxon>
        <taxon>Pooideae</taxon>
        <taxon>Poodae</taxon>
        <taxon>Poeae</taxon>
        <taxon>Poeae Chloroplast Group 2 (Poeae type)</taxon>
        <taxon>Loliodinae</taxon>
        <taxon>Loliinae</taxon>
        <taxon>Lolium</taxon>
    </lineage>
</organism>
<feature type="domain" description="F-box" evidence="2">
    <location>
        <begin position="5"/>
        <end position="55"/>
    </location>
</feature>
<evidence type="ECO:0000313" key="4">
    <source>
        <dbReference type="EMBL" id="KAK1594664.1"/>
    </source>
</evidence>
<dbReference type="InterPro" id="IPR036047">
    <property type="entry name" value="F-box-like_dom_sf"/>
</dbReference>
<keyword evidence="5" id="KW-1185">Reference proteome</keyword>